<evidence type="ECO:0000313" key="2">
    <source>
        <dbReference type="WBParaSite" id="SVE_0096600.1"/>
    </source>
</evidence>
<protein>
    <submittedName>
        <fullName evidence="2">Uncharacterized protein</fullName>
    </submittedName>
</protein>
<dbReference type="WBParaSite" id="SVE_0096600.1">
    <property type="protein sequence ID" value="SVE_0096600.1"/>
    <property type="gene ID" value="SVE_0096600"/>
</dbReference>
<organism evidence="1 2">
    <name type="scientific">Strongyloides venezuelensis</name>
    <name type="common">Threadworm</name>
    <dbReference type="NCBI Taxonomy" id="75913"/>
    <lineage>
        <taxon>Eukaryota</taxon>
        <taxon>Metazoa</taxon>
        <taxon>Ecdysozoa</taxon>
        <taxon>Nematoda</taxon>
        <taxon>Chromadorea</taxon>
        <taxon>Rhabditida</taxon>
        <taxon>Tylenchina</taxon>
        <taxon>Panagrolaimomorpha</taxon>
        <taxon>Strongyloidoidea</taxon>
        <taxon>Strongyloididae</taxon>
        <taxon>Strongyloides</taxon>
    </lineage>
</organism>
<name>A0A0K0EWR2_STRVS</name>
<dbReference type="AlphaFoldDB" id="A0A0K0EWR2"/>
<evidence type="ECO:0000313" key="1">
    <source>
        <dbReference type="Proteomes" id="UP000035680"/>
    </source>
</evidence>
<keyword evidence="1" id="KW-1185">Reference proteome</keyword>
<proteinExistence type="predicted"/>
<reference evidence="1" key="1">
    <citation type="submission" date="2014-07" db="EMBL/GenBank/DDBJ databases">
        <authorList>
            <person name="Martin A.A"/>
            <person name="De Silva N."/>
        </authorList>
    </citation>
    <scope>NUCLEOTIDE SEQUENCE</scope>
</reference>
<reference evidence="2" key="2">
    <citation type="submission" date="2015-08" db="UniProtKB">
        <authorList>
            <consortium name="WormBaseParasite"/>
        </authorList>
    </citation>
    <scope>IDENTIFICATION</scope>
</reference>
<accession>A0A0K0EWR2</accession>
<dbReference type="Proteomes" id="UP000035680">
    <property type="component" value="Unassembled WGS sequence"/>
</dbReference>
<sequence>MFYGFPTILLESLKDEVSDFVILQLAIISGVGMLMMDNISEDQISLSSNLLSLWFDERVKLLGFNGMKLKSHIITHLPVIAKKFGNITKYSCFAGEGLIQTLGRMISQRTENNSLNQIKKRFKDLHMACYVIRKEEEVFENVFMNISNVFRDIFKAKIPLLHQYKFIDKIDFKGFSIRASMNGFIDRDNFLITQEEKDGEIFYKPGILLAVAINEKKEMLYFVKELVVIKKMLFNERFNKITLTTGLKNLINVVDDSNFFKKYFIIDNCYKNLSWVTNDSNITVIKNINRIYSKALIIESISQTIYVCPMLHSFEHN</sequence>